<dbReference type="SMART" id="SM00647">
    <property type="entry name" value="IBR"/>
    <property type="match status" value="2"/>
</dbReference>
<evidence type="ECO:0000256" key="3">
    <source>
        <dbReference type="ARBA" id="ARBA00022679"/>
    </source>
</evidence>
<name>A0AAD4F8D4_9PEZI</name>
<keyword evidence="5" id="KW-0677">Repeat</keyword>
<evidence type="ECO:0000256" key="8">
    <source>
        <dbReference type="ARBA" id="ARBA00022833"/>
    </source>
</evidence>
<dbReference type="PANTHER" id="PTHR11685">
    <property type="entry name" value="RBR FAMILY RING FINGER AND IBR DOMAIN-CONTAINING"/>
    <property type="match status" value="1"/>
</dbReference>
<dbReference type="Gene3D" id="1.20.120.1750">
    <property type="match status" value="1"/>
</dbReference>
<evidence type="ECO:0000313" key="14">
    <source>
        <dbReference type="Proteomes" id="UP001197093"/>
    </source>
</evidence>
<sequence>MATTTTTKLPGPLPPDILLDILTTSMTRPATCALALFCPGWTLCDHPDTNSNPNPDRARVRALEAVLRTTRVDTYTLPLSPSSGRGGQVATVFDHGRHDHGGHGTQQQGGGCGHGLCLPVLADPRLMMGEGGNGLGLFPGWLQRELVARWAARGVFVAEQRGKKEVVAGFAGGAAAEVAVGAAARDPIGVVLRTEKAVAMLPYEDDRATDLAVLPLNFGREAARDLMILADRLEDERRAQFLVRWEAMERLETLCLDLRGYRAPPHPFLAEEDVVQLARSLEGKGLELLVIAGLRSWACYPGPDELEIAEVEGGTWTHRSRHGLATLDLRYSKEFTVTVNDGPSLSSLERYIRDRYEQGGKPLEDAAVFQFFDSKGRELAPSAKITTDSATLWYRVARSRAHIGRWKLSHWEDRTDGALDDGNLAAKIISAIDAGATVRELKQAIAEHLNIRDWQQVLIVARDGMRRGTLQGNNWEVRQVKEWLCRWLAIDVNPHNGYAIFRGLGREYGWYPGAHRAGKSTPLVILWEYLLSRVFHNVHRYGRTKLKGGGGLELRLRGKVLDIWSDSVEWGATYDFELADGFAETFVAEEAWLTTITEQCSTCIEDKKPGEMATRITSSCRHKPSVCKDCLQSWLETSVESGKWEKPKCPDCSEVLEWQDVKRHASKETFARYDDLLLRGALTAEPNFQYCLSQTCNSGQIYEGKCPRFKCAACKKAYCVEHNVPWHANETCEQYDQRNDKHRKAERASEREVQTTTKACPSCGKRVFKHSGCNHMTCICGHEWCYRCLAPYAYTAHGFLFCRHTAECTENDPVVPALDALNEFAAMRAGPMRAGEQAAARALPPHPAAPFPALPPRPALTSLGTPP</sequence>
<dbReference type="InterPro" id="IPR002867">
    <property type="entry name" value="IBR_dom"/>
</dbReference>
<dbReference type="GO" id="GO:0016567">
    <property type="term" value="P:protein ubiquitination"/>
    <property type="evidence" value="ECO:0007669"/>
    <property type="project" value="InterPro"/>
</dbReference>
<evidence type="ECO:0000259" key="12">
    <source>
        <dbReference type="PROSITE" id="PS51873"/>
    </source>
</evidence>
<dbReference type="InterPro" id="IPR044066">
    <property type="entry name" value="TRIAD_supradom"/>
</dbReference>
<feature type="domain" description="RING-type" evidence="11">
    <location>
        <begin position="600"/>
        <end position="653"/>
    </location>
</feature>
<keyword evidence="6 9" id="KW-0863">Zinc-finger</keyword>
<dbReference type="CDD" id="cd20336">
    <property type="entry name" value="Rcat_RBR"/>
    <property type="match status" value="1"/>
</dbReference>
<dbReference type="PROSITE" id="PS50089">
    <property type="entry name" value="ZF_RING_2"/>
    <property type="match status" value="1"/>
</dbReference>
<evidence type="ECO:0000256" key="5">
    <source>
        <dbReference type="ARBA" id="ARBA00022737"/>
    </source>
</evidence>
<keyword evidence="8" id="KW-0862">Zinc</keyword>
<feature type="domain" description="RING-type" evidence="12">
    <location>
        <begin position="596"/>
        <end position="808"/>
    </location>
</feature>
<organism evidence="13 14">
    <name type="scientific">Staphylotrichum longicolle</name>
    <dbReference type="NCBI Taxonomy" id="669026"/>
    <lineage>
        <taxon>Eukaryota</taxon>
        <taxon>Fungi</taxon>
        <taxon>Dikarya</taxon>
        <taxon>Ascomycota</taxon>
        <taxon>Pezizomycotina</taxon>
        <taxon>Sordariomycetes</taxon>
        <taxon>Sordariomycetidae</taxon>
        <taxon>Sordariales</taxon>
        <taxon>Chaetomiaceae</taxon>
        <taxon>Staphylotrichum</taxon>
    </lineage>
</organism>
<dbReference type="InterPro" id="IPR013083">
    <property type="entry name" value="Znf_RING/FYVE/PHD"/>
</dbReference>
<reference evidence="13" key="1">
    <citation type="submission" date="2023-02" db="EMBL/GenBank/DDBJ databases">
        <authorList>
            <person name="Palmer J.M."/>
        </authorList>
    </citation>
    <scope>NUCLEOTIDE SEQUENCE</scope>
    <source>
        <strain evidence="13">FW57</strain>
    </source>
</reference>
<evidence type="ECO:0000256" key="6">
    <source>
        <dbReference type="ARBA" id="ARBA00022771"/>
    </source>
</evidence>
<comment type="caution">
    <text evidence="13">The sequence shown here is derived from an EMBL/GenBank/DDBJ whole genome shotgun (WGS) entry which is preliminary data.</text>
</comment>
<dbReference type="InterPro" id="IPR001841">
    <property type="entry name" value="Znf_RING"/>
</dbReference>
<accession>A0AAD4F8D4</accession>
<keyword evidence="3" id="KW-0808">Transferase</keyword>
<dbReference type="PROSITE" id="PS51873">
    <property type="entry name" value="TRIAD"/>
    <property type="match status" value="1"/>
</dbReference>
<dbReference type="Pfam" id="PF01485">
    <property type="entry name" value="IBR"/>
    <property type="match status" value="1"/>
</dbReference>
<dbReference type="GO" id="GO:0008270">
    <property type="term" value="F:zinc ion binding"/>
    <property type="evidence" value="ECO:0007669"/>
    <property type="project" value="UniProtKB-KW"/>
</dbReference>
<gene>
    <name evidence="13" type="ORF">NEMBOFW57_002633</name>
</gene>
<dbReference type="Proteomes" id="UP001197093">
    <property type="component" value="Unassembled WGS sequence"/>
</dbReference>
<comment type="catalytic activity">
    <reaction evidence="1">
        <text>[E2 ubiquitin-conjugating enzyme]-S-ubiquitinyl-L-cysteine + [acceptor protein]-L-lysine = [E2 ubiquitin-conjugating enzyme]-L-cysteine + [acceptor protein]-N(6)-ubiquitinyl-L-lysine.</text>
        <dbReference type="EC" id="2.3.2.31"/>
    </reaction>
</comment>
<evidence type="ECO:0000256" key="4">
    <source>
        <dbReference type="ARBA" id="ARBA00022723"/>
    </source>
</evidence>
<evidence type="ECO:0000313" key="13">
    <source>
        <dbReference type="EMBL" id="KAG7292598.1"/>
    </source>
</evidence>
<evidence type="ECO:0000256" key="9">
    <source>
        <dbReference type="PROSITE-ProRule" id="PRU00175"/>
    </source>
</evidence>
<feature type="region of interest" description="Disordered" evidence="10">
    <location>
        <begin position="836"/>
        <end position="867"/>
    </location>
</feature>
<dbReference type="Gene3D" id="3.30.40.10">
    <property type="entry name" value="Zinc/RING finger domain, C3HC4 (zinc finger)"/>
    <property type="match status" value="1"/>
</dbReference>
<keyword evidence="14" id="KW-1185">Reference proteome</keyword>
<dbReference type="EMBL" id="JAHCVI010000001">
    <property type="protein sequence ID" value="KAG7292598.1"/>
    <property type="molecule type" value="Genomic_DNA"/>
</dbReference>
<proteinExistence type="predicted"/>
<evidence type="ECO:0000259" key="11">
    <source>
        <dbReference type="PROSITE" id="PS50089"/>
    </source>
</evidence>
<keyword evidence="4" id="KW-0479">Metal-binding</keyword>
<evidence type="ECO:0000256" key="7">
    <source>
        <dbReference type="ARBA" id="ARBA00022786"/>
    </source>
</evidence>
<dbReference type="EC" id="2.3.2.31" evidence="2"/>
<evidence type="ECO:0000256" key="10">
    <source>
        <dbReference type="SAM" id="MobiDB-lite"/>
    </source>
</evidence>
<evidence type="ECO:0000256" key="1">
    <source>
        <dbReference type="ARBA" id="ARBA00001798"/>
    </source>
</evidence>
<dbReference type="GO" id="GO:0061630">
    <property type="term" value="F:ubiquitin protein ligase activity"/>
    <property type="evidence" value="ECO:0007669"/>
    <property type="project" value="UniProtKB-EC"/>
</dbReference>
<keyword evidence="7" id="KW-0833">Ubl conjugation pathway</keyword>
<evidence type="ECO:0000256" key="2">
    <source>
        <dbReference type="ARBA" id="ARBA00012251"/>
    </source>
</evidence>
<dbReference type="Pfam" id="PF22191">
    <property type="entry name" value="IBR_1"/>
    <property type="match status" value="1"/>
</dbReference>
<dbReference type="SUPFAM" id="SSF57850">
    <property type="entry name" value="RING/U-box"/>
    <property type="match status" value="3"/>
</dbReference>
<protein>
    <recommendedName>
        <fullName evidence="2">RBR-type E3 ubiquitin transferase</fullName>
        <ecNumber evidence="2">2.3.2.31</ecNumber>
    </recommendedName>
</protein>
<dbReference type="InterPro" id="IPR031127">
    <property type="entry name" value="E3_UB_ligase_RBR"/>
</dbReference>
<feature type="compositionally biased region" description="Pro residues" evidence="10">
    <location>
        <begin position="844"/>
        <end position="858"/>
    </location>
</feature>
<dbReference type="AlphaFoldDB" id="A0AAD4F8D4"/>
<dbReference type="CDD" id="cd20335">
    <property type="entry name" value="BRcat_RBR"/>
    <property type="match status" value="1"/>
</dbReference>